<reference evidence="3" key="1">
    <citation type="submission" date="2016-10" db="EMBL/GenBank/DDBJ databases">
        <authorList>
            <person name="Kim B.-C."/>
            <person name="Jeong H."/>
        </authorList>
    </citation>
    <scope>NUCLEOTIDE SEQUENCE [LARGE SCALE GENOMIC DNA]</scope>
    <source>
        <strain evidence="3">KB11</strain>
    </source>
</reference>
<protein>
    <recommendedName>
        <fullName evidence="4">DUF4013 domain-containing protein</fullName>
    </recommendedName>
</protein>
<sequence length="271" mass="30590">MILDIYNDSIKYSIKNSKSLLYFGLTLFSTFIIWMAYILILIHYQDANLNLKFASLIVPSLLTLIPIFLFLGYEYRILEISTHGMINGTDKVPEFNNLKEMLINGVKIFLVKFVYFAVPIIILAVTTTPFLDNISGGIIQTAGATISLILAIILYFVSFISLSNMAAHDNFKKAFDFKEIKEVIITIGPARYVLFYIGLLIIECVIAFVLFAITMIAMMIIGTSGINTLTSPEPLWWAMFFLTNLIFSLIIALAELFKTRGIGLIYEPVEE</sequence>
<dbReference type="RefSeq" id="WP_100815477.1">
    <property type="nucleotide sequence ID" value="NZ_CP017803.1"/>
</dbReference>
<keyword evidence="1" id="KW-1133">Transmembrane helix</keyword>
<dbReference type="InterPro" id="IPR025098">
    <property type="entry name" value="DUF4013"/>
</dbReference>
<keyword evidence="1" id="KW-0472">Membrane</keyword>
<dbReference type="Pfam" id="PF13197">
    <property type="entry name" value="DUF4013"/>
    <property type="match status" value="1"/>
</dbReference>
<dbReference type="EMBL" id="CP017803">
    <property type="protein sequence ID" value="ATZ59725.1"/>
    <property type="molecule type" value="Genomic_DNA"/>
</dbReference>
<feature type="transmembrane region" description="Helical" evidence="1">
    <location>
        <begin position="56"/>
        <end position="75"/>
    </location>
</feature>
<name>A0A2H4U6I4_METSM</name>
<feature type="transmembrane region" description="Helical" evidence="1">
    <location>
        <begin position="193"/>
        <end position="223"/>
    </location>
</feature>
<proteinExistence type="predicted"/>
<keyword evidence="1" id="KW-0812">Transmembrane</keyword>
<evidence type="ECO:0000313" key="3">
    <source>
        <dbReference type="Proteomes" id="UP000232133"/>
    </source>
</evidence>
<feature type="transmembrane region" description="Helical" evidence="1">
    <location>
        <begin position="235"/>
        <end position="257"/>
    </location>
</feature>
<accession>A0A2H4U6I4</accession>
<dbReference type="GeneID" id="35118606"/>
<feature type="transmembrane region" description="Helical" evidence="1">
    <location>
        <begin position="137"/>
        <end position="162"/>
    </location>
</feature>
<evidence type="ECO:0000256" key="1">
    <source>
        <dbReference type="SAM" id="Phobius"/>
    </source>
</evidence>
<dbReference type="AlphaFoldDB" id="A0A2H4U6I4"/>
<organism evidence="2 3">
    <name type="scientific">Methanobrevibacter smithii</name>
    <dbReference type="NCBI Taxonomy" id="2173"/>
    <lineage>
        <taxon>Archaea</taxon>
        <taxon>Methanobacteriati</taxon>
        <taxon>Methanobacteriota</taxon>
        <taxon>Methanomada group</taxon>
        <taxon>Methanobacteria</taxon>
        <taxon>Methanobacteriales</taxon>
        <taxon>Methanobacteriaceae</taxon>
        <taxon>Methanobrevibacter</taxon>
    </lineage>
</organism>
<feature type="transmembrane region" description="Helical" evidence="1">
    <location>
        <begin position="20"/>
        <end position="44"/>
    </location>
</feature>
<evidence type="ECO:0000313" key="2">
    <source>
        <dbReference type="EMBL" id="ATZ59725.1"/>
    </source>
</evidence>
<feature type="transmembrane region" description="Helical" evidence="1">
    <location>
        <begin position="109"/>
        <end position="131"/>
    </location>
</feature>
<dbReference type="Proteomes" id="UP000232133">
    <property type="component" value="Chromosome"/>
</dbReference>
<evidence type="ECO:0008006" key="4">
    <source>
        <dbReference type="Google" id="ProtNLM"/>
    </source>
</evidence>
<gene>
    <name evidence="2" type="ORF">BK798_04470</name>
</gene>